<evidence type="ECO:0000256" key="1">
    <source>
        <dbReference type="ARBA" id="ARBA00023237"/>
    </source>
</evidence>
<accession>A0A1M6J753</accession>
<evidence type="ECO:0000259" key="2">
    <source>
        <dbReference type="Pfam" id="PF13100"/>
    </source>
</evidence>
<dbReference type="AlphaFoldDB" id="A0A1M6J753"/>
<dbReference type="PANTHER" id="PTHR30189:SF1">
    <property type="entry name" value="LPS-ASSEMBLY PROTEIN LPTD"/>
    <property type="match status" value="1"/>
</dbReference>
<dbReference type="STRING" id="1168035.SAMN05444280_11919"/>
<dbReference type="InterPro" id="IPR050218">
    <property type="entry name" value="LptD"/>
</dbReference>
<dbReference type="PANTHER" id="PTHR30189">
    <property type="entry name" value="LPS-ASSEMBLY PROTEIN"/>
    <property type="match status" value="1"/>
</dbReference>
<keyword evidence="4" id="KW-1185">Reference proteome</keyword>
<dbReference type="Gene3D" id="2.60.450.10">
    <property type="entry name" value="Lipopolysaccharide (LPS) transport protein A like domain"/>
    <property type="match status" value="2"/>
</dbReference>
<protein>
    <submittedName>
        <fullName evidence="3">OstA-like protein</fullName>
    </submittedName>
</protein>
<keyword evidence="1" id="KW-0472">Membrane</keyword>
<dbReference type="EMBL" id="FQZE01000019">
    <property type="protein sequence ID" value="SHJ42480.1"/>
    <property type="molecule type" value="Genomic_DNA"/>
</dbReference>
<organism evidence="3 4">
    <name type="scientific">Tangfeifania diversioriginum</name>
    <dbReference type="NCBI Taxonomy" id="1168035"/>
    <lineage>
        <taxon>Bacteria</taxon>
        <taxon>Pseudomonadati</taxon>
        <taxon>Bacteroidota</taxon>
        <taxon>Bacteroidia</taxon>
        <taxon>Marinilabiliales</taxon>
        <taxon>Prolixibacteraceae</taxon>
        <taxon>Tangfeifania</taxon>
    </lineage>
</organism>
<dbReference type="Pfam" id="PF13100">
    <property type="entry name" value="OstA_2"/>
    <property type="match status" value="1"/>
</dbReference>
<dbReference type="GO" id="GO:0009279">
    <property type="term" value="C:cell outer membrane"/>
    <property type="evidence" value="ECO:0007669"/>
    <property type="project" value="TreeGrafter"/>
</dbReference>
<evidence type="ECO:0000313" key="4">
    <source>
        <dbReference type="Proteomes" id="UP000184050"/>
    </source>
</evidence>
<dbReference type="GO" id="GO:1990351">
    <property type="term" value="C:transporter complex"/>
    <property type="evidence" value="ECO:0007669"/>
    <property type="project" value="TreeGrafter"/>
</dbReference>
<dbReference type="InterPro" id="IPR005653">
    <property type="entry name" value="OstA-like_N"/>
</dbReference>
<dbReference type="Proteomes" id="UP000184050">
    <property type="component" value="Unassembled WGS sequence"/>
</dbReference>
<proteinExistence type="predicted"/>
<feature type="domain" description="Organic solvent tolerance-like N-terminal" evidence="2">
    <location>
        <begin position="36"/>
        <end position="194"/>
    </location>
</feature>
<gene>
    <name evidence="3" type="ORF">SAMN05444280_11919</name>
</gene>
<reference evidence="3 4" key="1">
    <citation type="submission" date="2016-11" db="EMBL/GenBank/DDBJ databases">
        <authorList>
            <person name="Jaros S."/>
            <person name="Januszkiewicz K."/>
            <person name="Wedrychowicz H."/>
        </authorList>
    </citation>
    <scope>NUCLEOTIDE SEQUENCE [LARGE SCALE GENOMIC DNA]</scope>
    <source>
        <strain evidence="3 4">DSM 27063</strain>
    </source>
</reference>
<sequence>MPKRLFHIISKLLLNAKAAILLALVIASLFSSAQEKKKIEIEEADLLEADETIAPNAQRLIGSPLRIRHKNVLMWADSAYTYTGTNRVDAFGNVHINQNDTLDLYANKIFYNGDISFAQAIGDVILKNKSTTLYSDTLDYNLDTNTGYYDDYGKIVDSTNVLTSLIGRYFINEDLIHFYNDVEAYSDDYTLSGDTLIYNTETGRIFITGPTIIRDSSNTLYAEDGWYDSKTGEAELLRNPRVFNDSQELSANYIKYNETDGNGRALGNVRIHDMENSSIVTGNTVNYNEQKEIATVTDSALFMMYSDNDTLYLHADTLRTIPDTIPDENIVKAYYNARFYRSDLQGVCDSLVYFTNDSVVQLHTNPVVWSDIHQLSADYINMKQKTDAPDEMHLQNNSFIISKLDSGRFDQIKGKEMVGYVVDNELSKIDVNGNGQTLYYAREDSTIIGLNRAESSKISIRFKEGRVFKIKFLTAPEGQLKPLFELTEEEKRLSGFDWKVHLRPLTKNDVFQPKATPALPNEAVLQENED</sequence>
<keyword evidence="1" id="KW-0998">Cell outer membrane</keyword>
<name>A0A1M6J753_9BACT</name>
<dbReference type="RefSeq" id="WP_073169981.1">
    <property type="nucleotide sequence ID" value="NZ_FQZE01000019.1"/>
</dbReference>
<evidence type="ECO:0000313" key="3">
    <source>
        <dbReference type="EMBL" id="SHJ42480.1"/>
    </source>
</evidence>
<dbReference type="OrthoDB" id="9805931at2"/>